<dbReference type="GO" id="GO:0009295">
    <property type="term" value="C:nucleoid"/>
    <property type="evidence" value="ECO:0007669"/>
    <property type="project" value="TreeGrafter"/>
</dbReference>
<dbReference type="CDD" id="cd04496">
    <property type="entry name" value="SSB_OBF"/>
    <property type="match status" value="1"/>
</dbReference>
<protein>
    <recommendedName>
        <fullName evidence="2 3">Single-stranded DNA-binding protein</fullName>
        <shortName evidence="2">SSB</shortName>
    </recommendedName>
</protein>
<dbReference type="InterPro" id="IPR012340">
    <property type="entry name" value="NA-bd_OB-fold"/>
</dbReference>
<proteinExistence type="inferred from homology"/>
<accession>A0A4V1D3I5</accession>
<gene>
    <name evidence="4" type="primary">ssb</name>
    <name evidence="4" type="ORF">E7747_13090</name>
</gene>
<dbReference type="PANTHER" id="PTHR10302:SF0">
    <property type="entry name" value="SINGLE-STRANDED DNA-BINDING PROTEIN, MITOCHONDRIAL"/>
    <property type="match status" value="1"/>
</dbReference>
<keyword evidence="1 2" id="KW-0238">DNA-binding</keyword>
<dbReference type="PROSITE" id="PS50935">
    <property type="entry name" value="SSB"/>
    <property type="match status" value="1"/>
</dbReference>
<dbReference type="NCBIfam" id="TIGR00621">
    <property type="entry name" value="ssb"/>
    <property type="match status" value="1"/>
</dbReference>
<keyword evidence="5" id="KW-1185">Reference proteome</keyword>
<dbReference type="GO" id="GO:0006260">
    <property type="term" value="P:DNA replication"/>
    <property type="evidence" value="ECO:0007669"/>
    <property type="project" value="InterPro"/>
</dbReference>
<evidence type="ECO:0000256" key="3">
    <source>
        <dbReference type="PIRNR" id="PIRNR002070"/>
    </source>
</evidence>
<organism evidence="4 5">
    <name type="scientific">Duncaniella dubosii</name>
    <dbReference type="NCBI Taxonomy" id="2518971"/>
    <lineage>
        <taxon>Bacteria</taxon>
        <taxon>Pseudomonadati</taxon>
        <taxon>Bacteroidota</taxon>
        <taxon>Bacteroidia</taxon>
        <taxon>Bacteroidales</taxon>
        <taxon>Muribaculaceae</taxon>
        <taxon>Duncaniella</taxon>
    </lineage>
</organism>
<dbReference type="AlphaFoldDB" id="A0A4V1D3I5"/>
<dbReference type="RefSeq" id="WP_123614734.1">
    <property type="nucleotide sequence ID" value="NZ_CAXHQF010000033.1"/>
</dbReference>
<dbReference type="SUPFAM" id="SSF50249">
    <property type="entry name" value="Nucleic acid-binding proteins"/>
    <property type="match status" value="1"/>
</dbReference>
<name>A0A4V1D3I5_9BACT</name>
<dbReference type="Gene3D" id="2.40.50.140">
    <property type="entry name" value="Nucleic acid-binding proteins"/>
    <property type="match status" value="1"/>
</dbReference>
<dbReference type="Proteomes" id="UP000297149">
    <property type="component" value="Chromosome"/>
</dbReference>
<comment type="subunit">
    <text evidence="2">Homotetramer.</text>
</comment>
<sequence length="110" mass="13015">MSVNKVILIGNVGNDPEIRYIETRPIASFRLATNERERTRPDGTKIPERTEWHSIIMWDSAAEFAEKYIRRGSRLYIEGKIRYRIWEDRNAIKRNVTEIYVDNFELLGGK</sequence>
<evidence type="ECO:0000313" key="5">
    <source>
        <dbReference type="Proteomes" id="UP000297149"/>
    </source>
</evidence>
<reference evidence="5" key="1">
    <citation type="submission" date="2019-02" db="EMBL/GenBank/DDBJ databases">
        <title>Isolation and identification of novel species under the genus Muribaculum.</title>
        <authorList>
            <person name="Miyake S."/>
            <person name="Ding Y."/>
            <person name="Low A."/>
            <person name="Soh M."/>
            <person name="Seedorf H."/>
        </authorList>
    </citation>
    <scope>NUCLEOTIDE SEQUENCE [LARGE SCALE GENOMIC DNA]</scope>
    <source>
        <strain evidence="5">H5</strain>
    </source>
</reference>
<comment type="caution">
    <text evidence="2">Lacks conserved residue(s) required for the propagation of feature annotation.</text>
</comment>
<dbReference type="HAMAP" id="MF_00984">
    <property type="entry name" value="SSB"/>
    <property type="match status" value="1"/>
</dbReference>
<dbReference type="KEGG" id="ddb:E7747_13090"/>
<evidence type="ECO:0000313" key="4">
    <source>
        <dbReference type="EMBL" id="QCD43128.1"/>
    </source>
</evidence>
<dbReference type="InterPro" id="IPR011344">
    <property type="entry name" value="ssDNA-bd"/>
</dbReference>
<dbReference type="PIRSF" id="PIRSF002070">
    <property type="entry name" value="SSB"/>
    <property type="match status" value="1"/>
</dbReference>
<evidence type="ECO:0000256" key="1">
    <source>
        <dbReference type="ARBA" id="ARBA00023125"/>
    </source>
</evidence>
<dbReference type="EMBL" id="CP039396">
    <property type="protein sequence ID" value="QCD43128.1"/>
    <property type="molecule type" value="Genomic_DNA"/>
</dbReference>
<evidence type="ECO:0000256" key="2">
    <source>
        <dbReference type="HAMAP-Rule" id="MF_00984"/>
    </source>
</evidence>
<dbReference type="InterPro" id="IPR000424">
    <property type="entry name" value="Primosome_PriB/ssb"/>
</dbReference>
<dbReference type="PANTHER" id="PTHR10302">
    <property type="entry name" value="SINGLE-STRANDED DNA-BINDING PROTEIN"/>
    <property type="match status" value="1"/>
</dbReference>
<dbReference type="Pfam" id="PF00436">
    <property type="entry name" value="SSB"/>
    <property type="match status" value="1"/>
</dbReference>
<dbReference type="GO" id="GO:0003697">
    <property type="term" value="F:single-stranded DNA binding"/>
    <property type="evidence" value="ECO:0007669"/>
    <property type="project" value="UniProtKB-UniRule"/>
</dbReference>